<feature type="domain" description="HTH merR-type" evidence="2">
    <location>
        <begin position="9"/>
        <end position="77"/>
    </location>
</feature>
<keyword evidence="4" id="KW-1185">Reference proteome</keyword>
<dbReference type="InterPro" id="IPR047057">
    <property type="entry name" value="MerR_fam"/>
</dbReference>
<dbReference type="RefSeq" id="WP_318600336.1">
    <property type="nucleotide sequence ID" value="NZ_JAWSTH010000107.1"/>
</dbReference>
<dbReference type="PROSITE" id="PS50937">
    <property type="entry name" value="HTH_MERR_2"/>
    <property type="match status" value="1"/>
</dbReference>
<sequence>MSEQAAPRELTIDELARETGMTVRNIRAHQSRGLLPPPQVRARTGYYGPEHVARLRLIQDMQAEGFNLKAIERLVTATPGGGEQLLDFGRAVLSAFGDEEPELLSRLELEARMGGPDPKALKKALRLGVVRAIADDMFEVPSPTLLRAGTELVRMGVPAPHALAVAEQIQRSTRSIAEAFARLFIVDLAGGNIDPERRSPEEWAQLNEALAKLRPLATEAVAAGFQQEMGRVVEKQLQRVLKHPEVMKRPEVLKRLAG</sequence>
<dbReference type="InterPro" id="IPR009061">
    <property type="entry name" value="DNA-bd_dom_put_sf"/>
</dbReference>
<comment type="caution">
    <text evidence="3">The sequence shown here is derived from an EMBL/GenBank/DDBJ whole genome shotgun (WGS) entry which is preliminary data.</text>
</comment>
<name>A0ABU4HX13_9ACTN</name>
<dbReference type="EMBL" id="JAWSTH010000107">
    <property type="protein sequence ID" value="MDW5597865.1"/>
    <property type="molecule type" value="Genomic_DNA"/>
</dbReference>
<dbReference type="PANTHER" id="PTHR30204">
    <property type="entry name" value="REDOX-CYCLING DRUG-SENSING TRANSCRIPTIONAL ACTIVATOR SOXR"/>
    <property type="match status" value="1"/>
</dbReference>
<dbReference type="PANTHER" id="PTHR30204:SF93">
    <property type="entry name" value="HTH MERR-TYPE DOMAIN-CONTAINING PROTEIN"/>
    <property type="match status" value="1"/>
</dbReference>
<gene>
    <name evidence="3" type="ORF">R7226_26160</name>
</gene>
<dbReference type="Gene3D" id="1.10.1660.10">
    <property type="match status" value="1"/>
</dbReference>
<proteinExistence type="predicted"/>
<dbReference type="PRINTS" id="PR00040">
    <property type="entry name" value="HTHMERR"/>
</dbReference>
<organism evidence="3 4">
    <name type="scientific">Conexibacter stalactiti</name>
    <dbReference type="NCBI Taxonomy" id="1940611"/>
    <lineage>
        <taxon>Bacteria</taxon>
        <taxon>Bacillati</taxon>
        <taxon>Actinomycetota</taxon>
        <taxon>Thermoleophilia</taxon>
        <taxon>Solirubrobacterales</taxon>
        <taxon>Conexibacteraceae</taxon>
        <taxon>Conexibacter</taxon>
    </lineage>
</organism>
<dbReference type="InterPro" id="IPR000551">
    <property type="entry name" value="MerR-type_HTH_dom"/>
</dbReference>
<accession>A0ABU4HX13</accession>
<evidence type="ECO:0000313" key="3">
    <source>
        <dbReference type="EMBL" id="MDW5597865.1"/>
    </source>
</evidence>
<keyword evidence="1" id="KW-0238">DNA-binding</keyword>
<evidence type="ECO:0000259" key="2">
    <source>
        <dbReference type="PROSITE" id="PS50937"/>
    </source>
</evidence>
<dbReference type="Proteomes" id="UP001284601">
    <property type="component" value="Unassembled WGS sequence"/>
</dbReference>
<dbReference type="SUPFAM" id="SSF46955">
    <property type="entry name" value="Putative DNA-binding domain"/>
    <property type="match status" value="1"/>
</dbReference>
<evidence type="ECO:0000313" key="4">
    <source>
        <dbReference type="Proteomes" id="UP001284601"/>
    </source>
</evidence>
<dbReference type="SMART" id="SM00422">
    <property type="entry name" value="HTH_MERR"/>
    <property type="match status" value="1"/>
</dbReference>
<reference evidence="4" key="1">
    <citation type="submission" date="2023-07" db="EMBL/GenBank/DDBJ databases">
        <title>Conexibacter stalactiti sp. nov., isolated from stalactites in a lava cave and emended description of the genus Conexibacter.</title>
        <authorList>
            <person name="Lee S.D."/>
        </authorList>
    </citation>
    <scope>NUCLEOTIDE SEQUENCE [LARGE SCALE GENOMIC DNA]</scope>
    <source>
        <strain evidence="4">KCTC 39840</strain>
    </source>
</reference>
<protein>
    <submittedName>
        <fullName evidence="3">MerR family transcriptional regulator</fullName>
    </submittedName>
</protein>
<evidence type="ECO:0000256" key="1">
    <source>
        <dbReference type="ARBA" id="ARBA00023125"/>
    </source>
</evidence>
<dbReference type="Pfam" id="PF13411">
    <property type="entry name" value="MerR_1"/>
    <property type="match status" value="1"/>
</dbReference>